<feature type="transmembrane region" description="Helical" evidence="1">
    <location>
        <begin position="81"/>
        <end position="102"/>
    </location>
</feature>
<dbReference type="EMBL" id="JABWGO010000001">
    <property type="protein sequence ID" value="NUW38749.1"/>
    <property type="molecule type" value="Genomic_DNA"/>
</dbReference>
<keyword evidence="1" id="KW-0472">Membrane</keyword>
<feature type="transmembrane region" description="Helical" evidence="1">
    <location>
        <begin position="297"/>
        <end position="318"/>
    </location>
</feature>
<organism evidence="2 3">
    <name type="scientific">Nonomuraea rhodomycinica</name>
    <dbReference type="NCBI Taxonomy" id="1712872"/>
    <lineage>
        <taxon>Bacteria</taxon>
        <taxon>Bacillati</taxon>
        <taxon>Actinomycetota</taxon>
        <taxon>Actinomycetes</taxon>
        <taxon>Streptosporangiales</taxon>
        <taxon>Streptosporangiaceae</taxon>
        <taxon>Nonomuraea</taxon>
    </lineage>
</organism>
<feature type="transmembrane region" description="Helical" evidence="1">
    <location>
        <begin position="270"/>
        <end position="288"/>
    </location>
</feature>
<evidence type="ECO:0008006" key="4">
    <source>
        <dbReference type="Google" id="ProtNLM"/>
    </source>
</evidence>
<evidence type="ECO:0000313" key="3">
    <source>
        <dbReference type="Proteomes" id="UP000546126"/>
    </source>
</evidence>
<keyword evidence="1" id="KW-1133">Transmembrane helix</keyword>
<feature type="transmembrane region" description="Helical" evidence="1">
    <location>
        <begin position="324"/>
        <end position="342"/>
    </location>
</feature>
<sequence length="490" mass="51790">MDVRAWVRADPWRALLLLVAAGYGIAQLVAVGPGMGLGWDEVVYVSQVDPRVSATEFIAPRARGITLLVAPVVLVTSSTEALRVCLSVLSALALYASFATWLRLRPGAVAPLAASVFASLWLALFYGGAAMPNLWVALGAVAATGHFLRHVRGDAGRGRLVGLALCVAGTALMRPPDSLWLVLPLGLALVRRGWPWRGAAVALVAGCAAGWAEWVAEAYWRFGGLAARWAAAGAANETGPHFSLADHARALDGPLLCRPPAHCGPAVTPWVLWWSAVPLLVLLGLYAARRQGRLPEALVPALAGVSAAVPYIFLVGYAAPRFLLPAYALLAFPVAHGAVALLEGARRAPARRAGACLVAAGFLAHLTLQGATLDKVVAPRLARREADVRAARALEALGVRGPCLVYGQNAVTIAYRMGCTGHTVLSWQRENGFPAAVRDAEARGERVAAVARGRGAPFLLAWERRPLEGVRPGRWYAYLPRATPQAAPGR</sequence>
<feature type="transmembrane region" description="Helical" evidence="1">
    <location>
        <begin position="12"/>
        <end position="30"/>
    </location>
</feature>
<gene>
    <name evidence="2" type="ORF">HT134_01210</name>
</gene>
<feature type="transmembrane region" description="Helical" evidence="1">
    <location>
        <begin position="109"/>
        <end position="126"/>
    </location>
</feature>
<protein>
    <recommendedName>
        <fullName evidence="4">4-amino-4-deoxy-L-arabinose transferase</fullName>
    </recommendedName>
</protein>
<feature type="transmembrane region" description="Helical" evidence="1">
    <location>
        <begin position="132"/>
        <end position="148"/>
    </location>
</feature>
<reference evidence="2 3" key="1">
    <citation type="submission" date="2020-06" db="EMBL/GenBank/DDBJ databases">
        <authorList>
            <person name="Chanama M."/>
        </authorList>
    </citation>
    <scope>NUCLEOTIDE SEQUENCE [LARGE SCALE GENOMIC DNA]</scope>
    <source>
        <strain evidence="2 3">TBRC6557</strain>
    </source>
</reference>
<dbReference type="Proteomes" id="UP000546126">
    <property type="component" value="Unassembled WGS sequence"/>
</dbReference>
<comment type="caution">
    <text evidence="2">The sequence shown here is derived from an EMBL/GenBank/DDBJ whole genome shotgun (WGS) entry which is preliminary data.</text>
</comment>
<proteinExistence type="predicted"/>
<dbReference type="RefSeq" id="WP_175598386.1">
    <property type="nucleotide sequence ID" value="NZ_JABWGO010000001.1"/>
</dbReference>
<keyword evidence="1" id="KW-0812">Transmembrane</keyword>
<keyword evidence="3" id="KW-1185">Reference proteome</keyword>
<accession>A0A7Y6M9T9</accession>
<evidence type="ECO:0000256" key="1">
    <source>
        <dbReference type="SAM" id="Phobius"/>
    </source>
</evidence>
<name>A0A7Y6M9T9_9ACTN</name>
<evidence type="ECO:0000313" key="2">
    <source>
        <dbReference type="EMBL" id="NUW38749.1"/>
    </source>
</evidence>
<dbReference type="AlphaFoldDB" id="A0A7Y6M9T9"/>